<evidence type="ECO:0000313" key="5">
    <source>
        <dbReference type="EMBL" id="MBN3315255.1"/>
    </source>
</evidence>
<evidence type="ECO:0000256" key="3">
    <source>
        <dbReference type="SAM" id="MobiDB-lite"/>
    </source>
</evidence>
<name>A0A8J7NNK5_ATRSP</name>
<dbReference type="AlphaFoldDB" id="A0A8J7NNK5"/>
<dbReference type="PANTHER" id="PTHR47305">
    <property type="entry name" value="BEN DOMAIN-CONTAINING PROTEIN 2"/>
    <property type="match status" value="1"/>
</dbReference>
<keyword evidence="2" id="KW-0539">Nucleus</keyword>
<feature type="domain" description="Myb/SANT-like DNA-binding" evidence="4">
    <location>
        <begin position="234"/>
        <end position="304"/>
    </location>
</feature>
<keyword evidence="6" id="KW-1185">Reference proteome</keyword>
<dbReference type="GO" id="GO:0005634">
    <property type="term" value="C:nucleus"/>
    <property type="evidence" value="ECO:0007669"/>
    <property type="project" value="UniProtKB-SubCell"/>
</dbReference>
<reference evidence="5" key="1">
    <citation type="journal article" date="2021" name="Cell">
        <title>Tracing the genetic footprints of vertebrate landing in non-teleost ray-finned fishes.</title>
        <authorList>
            <person name="Bi X."/>
            <person name="Wang K."/>
            <person name="Yang L."/>
            <person name="Pan H."/>
            <person name="Jiang H."/>
            <person name="Wei Q."/>
            <person name="Fang M."/>
            <person name="Yu H."/>
            <person name="Zhu C."/>
            <person name="Cai Y."/>
            <person name="He Y."/>
            <person name="Gan X."/>
            <person name="Zeng H."/>
            <person name="Yu D."/>
            <person name="Zhu Y."/>
            <person name="Jiang H."/>
            <person name="Qiu Q."/>
            <person name="Yang H."/>
            <person name="Zhang Y.E."/>
            <person name="Wang W."/>
            <person name="Zhu M."/>
            <person name="He S."/>
            <person name="Zhang G."/>
        </authorList>
    </citation>
    <scope>NUCLEOTIDE SEQUENCE</scope>
    <source>
        <strain evidence="5">Allg_001</strain>
    </source>
</reference>
<evidence type="ECO:0000259" key="4">
    <source>
        <dbReference type="Pfam" id="PF13873"/>
    </source>
</evidence>
<gene>
    <name evidence="5" type="primary">Scml1</name>
    <name evidence="5" type="ORF">GTO95_0000731</name>
</gene>
<feature type="compositionally biased region" description="Basic and acidic residues" evidence="3">
    <location>
        <begin position="582"/>
        <end position="596"/>
    </location>
</feature>
<dbReference type="InterPro" id="IPR028002">
    <property type="entry name" value="Myb_DNA-bind_5"/>
</dbReference>
<evidence type="ECO:0000256" key="1">
    <source>
        <dbReference type="ARBA" id="ARBA00004123"/>
    </source>
</evidence>
<dbReference type="PANTHER" id="PTHR47305:SF1">
    <property type="entry name" value="BEN DOMAIN-CONTAINING PROTEIN"/>
    <property type="match status" value="1"/>
</dbReference>
<feature type="non-terminal residue" evidence="5">
    <location>
        <position position="1"/>
    </location>
</feature>
<feature type="non-terminal residue" evidence="5">
    <location>
        <position position="654"/>
    </location>
</feature>
<accession>A0A8J7NNK5</accession>
<dbReference type="EMBL" id="JAAWVO010020193">
    <property type="protein sequence ID" value="MBN3315255.1"/>
    <property type="molecule type" value="Genomic_DNA"/>
</dbReference>
<proteinExistence type="predicted"/>
<sequence length="654" mass="71683">MNAKESCSPKCHWKQVGSREIKKKVRKKKISGCDEASGLRVALSAKAKRTKQRAAVKAARTMSLKTTLDTSDSFSLLQKVQSKHAFTESSCTEPDESYFNWMCPIESSPVKDEVEIADHTVDKLTSDAEPGILNPVNLEAENNDGVEHILSNATERVVRSELYESTHRQPEYIFQKAGGTSGIDPSEKGDLWNTPTSQNRGGTQSGSVVSKKLKKRPACRLNNTSAQQKTRFAFSKAQNRLLKEYMGAHWEDLYGPKRKVASERQSLWHALTTQINGLDGDNKKTLKQVQTRWFNMRRDMVRKAKALKQVVDNGWLTKLPHSEIRILNACHGRLDGIEDGKKNLQDSYSSCETFLKSAPTQPARASSVQGEPRSQLSTAAVSCISKPHGTSEVQFYSQDPAEIQDDLSILQATEPSAFTATNHIETEIHEEGYDTNEEGTLSKILNYCKVMHKAIQRLDQKIDSLQSTVSEMQKSHRWPLFIKRKPVLQPGAAAHSVRAPVSCASDSTPPMPQLVRVSSPPRLLPAEEVQKPPRLSPAPGAPSPTLLCHQGQHSQPAHPAISSPGLPPVFPPDSASVAVGSKRKDAGATTSAEERPMVLIGNPQRKVLAPASVLLKASTESSPRGAAGYLLRGLFSSETLSRRSVTGDAAQGIL</sequence>
<feature type="region of interest" description="Disordered" evidence="3">
    <location>
        <begin position="176"/>
        <end position="217"/>
    </location>
</feature>
<comment type="subcellular location">
    <subcellularLocation>
        <location evidence="1">Nucleus</location>
    </subcellularLocation>
</comment>
<feature type="compositionally biased region" description="Polar residues" evidence="3">
    <location>
        <begin position="193"/>
        <end position="208"/>
    </location>
</feature>
<protein>
    <submittedName>
        <fullName evidence="5">SCML1 protein</fullName>
    </submittedName>
</protein>
<dbReference type="Pfam" id="PF13873">
    <property type="entry name" value="Myb_DNA-bind_5"/>
    <property type="match status" value="1"/>
</dbReference>
<evidence type="ECO:0000313" key="6">
    <source>
        <dbReference type="Proteomes" id="UP000736164"/>
    </source>
</evidence>
<evidence type="ECO:0000256" key="2">
    <source>
        <dbReference type="ARBA" id="ARBA00023242"/>
    </source>
</evidence>
<comment type="caution">
    <text evidence="5">The sequence shown here is derived from an EMBL/GenBank/DDBJ whole genome shotgun (WGS) entry which is preliminary data.</text>
</comment>
<feature type="region of interest" description="Disordered" evidence="3">
    <location>
        <begin position="529"/>
        <end position="596"/>
    </location>
</feature>
<dbReference type="Proteomes" id="UP000736164">
    <property type="component" value="Unassembled WGS sequence"/>
</dbReference>
<organism evidence="5 6">
    <name type="scientific">Atractosteus spatula</name>
    <name type="common">Alligator gar</name>
    <name type="synonym">Lepisosteus spatula</name>
    <dbReference type="NCBI Taxonomy" id="7917"/>
    <lineage>
        <taxon>Eukaryota</taxon>
        <taxon>Metazoa</taxon>
        <taxon>Chordata</taxon>
        <taxon>Craniata</taxon>
        <taxon>Vertebrata</taxon>
        <taxon>Euteleostomi</taxon>
        <taxon>Actinopterygii</taxon>
        <taxon>Neopterygii</taxon>
        <taxon>Holostei</taxon>
        <taxon>Semionotiformes</taxon>
        <taxon>Lepisosteidae</taxon>
        <taxon>Atractosteus</taxon>
    </lineage>
</organism>